<evidence type="ECO:0000313" key="2">
    <source>
        <dbReference type="EMBL" id="AQN32161.1"/>
    </source>
</evidence>
<dbReference type="EMBL" id="KX618230">
    <property type="protein sequence ID" value="AQN32161.1"/>
    <property type="molecule type" value="Genomic_DNA"/>
</dbReference>
<feature type="region of interest" description="Disordered" evidence="1">
    <location>
        <begin position="463"/>
        <end position="503"/>
    </location>
</feature>
<reference evidence="2" key="1">
    <citation type="submission" date="2016-07" db="EMBL/GenBank/DDBJ databases">
        <authorList>
            <person name="Karima D."/>
        </authorList>
    </citation>
    <scope>NUCLEOTIDE SEQUENCE</scope>
</reference>
<accession>A0A1Q1PVS2</accession>
<evidence type="ECO:0000256" key="1">
    <source>
        <dbReference type="SAM" id="MobiDB-lite"/>
    </source>
</evidence>
<sequence length="503" mass="57332">MADIYPLGKTHTEELNEIIVESAKEIAEPDTTMIQKLIDEHNPEPLLKGVRYYMCENDIEKKRRTYYDAAGQQLVDDTKTNNRTSHAWHKLFVDQKTQYLVGEPVTFTSDNKTLLEYVNELANDDFDDILNETVKNMSNKGIEYWHPFVDEEGEFDYVIFPAEEMIVVYKDNTRRDILFALRYYSYKGIMGEETQKAELYTDTHVYYYEKIDGVYQMDYSYGENNPRPHMTKGGQAIGWGRVPIIPFKNNEEMVSDLKFYKDLIDNYDSITSSTMDSFSDFQQIVYVLKNYDGENPKEFTANLRYHSVIKVSGDGGVDTLRAEIPVDSAAKELERIQDELYKSAQAVDNSPETIGGGATGPALENLYALLDLKANMAERKIRAGLRLFFWFFAEYLRNTGKGDFNPDKELTMTFTRTRIQNDSEIVQSLVQGVTGGIMSKETAVARNPFVQDPEEELARIEEEMNQYAEMQGNLLDDEGGDDDLEEDDPNAGAAESGGAGQVS</sequence>
<dbReference type="NCBIfam" id="TIGR01538">
    <property type="entry name" value="portal_SPP1"/>
    <property type="match status" value="1"/>
</dbReference>
<protein>
    <submittedName>
        <fullName evidence="2">Portal protein</fullName>
    </submittedName>
</protein>
<reference evidence="2" key="2">
    <citation type="journal article" date="2017" name="J. Mol. Biol.">
        <title>Bacteriophage SPP1 pac Cleavage: A Precise Cut without Sequence Specificity Requirement.</title>
        <authorList>
            <person name="Djacem K."/>
            <person name="Tavares P."/>
            <person name="Oliveira L."/>
        </authorList>
    </citation>
    <scope>NUCLEOTIDE SEQUENCE</scope>
</reference>
<organism evidence="2">
    <name type="scientific">Bacillus phage Lurz2</name>
    <dbReference type="NCBI Taxonomy" id="1943562"/>
    <lineage>
        <taxon>Viruses</taxon>
        <taxon>Duplodnaviria</taxon>
        <taxon>Heunggongvirae</taxon>
        <taxon>Uroviricota</taxon>
        <taxon>Caudoviricetes</taxon>
        <taxon>Lambdavirus</taxon>
    </lineage>
</organism>
<proteinExistence type="predicted"/>
<dbReference type="InterPro" id="IPR021145">
    <property type="entry name" value="Portal_protein_SPP1_Gp6-like"/>
</dbReference>
<dbReference type="Pfam" id="PF05133">
    <property type="entry name" value="SPP1_portal"/>
    <property type="match status" value="1"/>
</dbReference>
<feature type="compositionally biased region" description="Acidic residues" evidence="1">
    <location>
        <begin position="475"/>
        <end position="489"/>
    </location>
</feature>
<dbReference type="InterPro" id="IPR006428">
    <property type="entry name" value="Portal_SPP1-type"/>
</dbReference>
<name>A0A1Q1PVS2_9CAUD</name>